<keyword evidence="1" id="KW-0732">Signal</keyword>
<reference evidence="3 4" key="1">
    <citation type="submission" date="2023-04" db="EMBL/GenBank/DDBJ databases">
        <title>A novel bacteria isolated from coastal sediment.</title>
        <authorList>
            <person name="Liu X.-J."/>
            <person name="Du Z.-J."/>
        </authorList>
    </citation>
    <scope>NUCLEOTIDE SEQUENCE [LARGE SCALE GENOMIC DNA]</scope>
    <source>
        <strain evidence="3 4">SDUM461003</strain>
    </source>
</reference>
<evidence type="ECO:0000256" key="1">
    <source>
        <dbReference type="SAM" id="SignalP"/>
    </source>
</evidence>
<dbReference type="RefSeq" id="WP_308951440.1">
    <property type="nucleotide sequence ID" value="NZ_JARXHW010000040.1"/>
</dbReference>
<evidence type="ECO:0000313" key="3">
    <source>
        <dbReference type="EMBL" id="MDQ8208763.1"/>
    </source>
</evidence>
<evidence type="ECO:0000313" key="4">
    <source>
        <dbReference type="Proteomes" id="UP001225316"/>
    </source>
</evidence>
<feature type="domain" description="SsuA/THI5-like" evidence="2">
    <location>
        <begin position="42"/>
        <end position="251"/>
    </location>
</feature>
<dbReference type="InterPro" id="IPR027939">
    <property type="entry name" value="NMT1/THI5"/>
</dbReference>
<feature type="signal peptide" evidence="1">
    <location>
        <begin position="1"/>
        <end position="21"/>
    </location>
</feature>
<dbReference type="EMBL" id="JARXHW010000040">
    <property type="protein sequence ID" value="MDQ8208763.1"/>
    <property type="molecule type" value="Genomic_DNA"/>
</dbReference>
<organism evidence="3 4">
    <name type="scientific">Thalassobacterium maritimum</name>
    <dbReference type="NCBI Taxonomy" id="3041265"/>
    <lineage>
        <taxon>Bacteria</taxon>
        <taxon>Pseudomonadati</taxon>
        <taxon>Verrucomicrobiota</taxon>
        <taxon>Opitutia</taxon>
        <taxon>Puniceicoccales</taxon>
        <taxon>Coraliomargaritaceae</taxon>
        <taxon>Thalassobacterium</taxon>
    </lineage>
</organism>
<keyword evidence="4" id="KW-1185">Reference proteome</keyword>
<dbReference type="Gene3D" id="3.40.190.10">
    <property type="entry name" value="Periplasmic binding protein-like II"/>
    <property type="match status" value="2"/>
</dbReference>
<dbReference type="PANTHER" id="PTHR31528:SF3">
    <property type="entry name" value="THIAMINE BIOSYNTHESIS PROTEIN HI_0357-RELATED"/>
    <property type="match status" value="1"/>
</dbReference>
<sequence>MIRLSASFSILLLGLSSGLMLSELSAEDAPTPVTFQADWFSNAQFAGFFWADVGGIYAEHGLDFSFSPFAYGTDFIEDVGSGKVTFGTAEAYILMGAVANGADLVALGAVLRESPAGYIYLKESGIEGAADLKGKRVGIHAYTDELFKFFVAAAGLPEGSVEPVNVQHKIETLLDGSVDLHQGYAIDEMLRLQSMTDQPVGTLLFEDLGMPMYSMVIYSSRKYVEAHPEIAKAFVAASAAGWERAMRAPEIAALIVNGPYASEEVDAAMVPVQAKALKPFVMKEGHHTLSMTKAKWAAMQKNYLETGMIQQAIDLDKFLEFATPDKP</sequence>
<dbReference type="Proteomes" id="UP001225316">
    <property type="component" value="Unassembled WGS sequence"/>
</dbReference>
<accession>A0ABU1AX76</accession>
<evidence type="ECO:0000259" key="2">
    <source>
        <dbReference type="Pfam" id="PF09084"/>
    </source>
</evidence>
<proteinExistence type="predicted"/>
<dbReference type="InterPro" id="IPR015168">
    <property type="entry name" value="SsuA/THI5"/>
</dbReference>
<dbReference type="Pfam" id="PF09084">
    <property type="entry name" value="NMT1"/>
    <property type="match status" value="1"/>
</dbReference>
<feature type="chain" id="PRO_5046195675" evidence="1">
    <location>
        <begin position="22"/>
        <end position="327"/>
    </location>
</feature>
<dbReference type="PANTHER" id="PTHR31528">
    <property type="entry name" value="4-AMINO-5-HYDROXYMETHYL-2-METHYLPYRIMIDINE PHOSPHATE SYNTHASE THI11-RELATED"/>
    <property type="match status" value="1"/>
</dbReference>
<protein>
    <submittedName>
        <fullName evidence="3">ABC transporter substrate-binding protein</fullName>
    </submittedName>
</protein>
<name>A0ABU1AX76_9BACT</name>
<comment type="caution">
    <text evidence="3">The sequence shown here is derived from an EMBL/GenBank/DDBJ whole genome shotgun (WGS) entry which is preliminary data.</text>
</comment>
<dbReference type="SUPFAM" id="SSF53850">
    <property type="entry name" value="Periplasmic binding protein-like II"/>
    <property type="match status" value="1"/>
</dbReference>
<gene>
    <name evidence="3" type="ORF">QEH52_14650</name>
</gene>